<sequence>MAEIARPNCTHVIFDNDGLLLDTERIYTDITQKICQEYGKTFDISLKQRIMGNSKHVSTKVVINEMQLPITVDEFLSKAGALNLTLFPTAKLLPGVEKLVRHLHKHNIPIAVATGSATREFDLKITHHKELFNLFHHTVKSDDPAVKHGKPNPDIFQVAASRFTPPPASPDQVLVFEDAPNGVQAGKAAGMNVVMVPEAYVSRTLCSAADQVLNSLEEFNPADWGLPSY</sequence>
<dbReference type="PANTHER" id="PTHR18901">
    <property type="entry name" value="2-DEOXYGLUCOSE-6-PHOSPHATE PHOSPHATASE 2"/>
    <property type="match status" value="1"/>
</dbReference>
<reference evidence="9 10" key="1">
    <citation type="journal article" date="2007" name="Science">
        <title>Sea anemone genome reveals ancestral eumetazoan gene repertoire and genomic organization.</title>
        <authorList>
            <person name="Putnam N.H."/>
            <person name="Srivastava M."/>
            <person name="Hellsten U."/>
            <person name="Dirks B."/>
            <person name="Chapman J."/>
            <person name="Salamov A."/>
            <person name="Terry A."/>
            <person name="Shapiro H."/>
            <person name="Lindquist E."/>
            <person name="Kapitonov V.V."/>
            <person name="Jurka J."/>
            <person name="Genikhovich G."/>
            <person name="Grigoriev I.V."/>
            <person name="Lucas S.M."/>
            <person name="Steele R.E."/>
            <person name="Finnerty J.R."/>
            <person name="Technau U."/>
            <person name="Martindale M.Q."/>
            <person name="Rokhsar D.S."/>
        </authorList>
    </citation>
    <scope>NUCLEOTIDE SEQUENCE [LARGE SCALE GENOMIC DNA]</scope>
    <source>
        <strain evidence="10">CH2 X CH6</strain>
    </source>
</reference>
<protein>
    <recommendedName>
        <fullName evidence="7">pseudouridine 5'-phosphatase</fullName>
        <ecNumber evidence="7">3.1.3.96</ecNumber>
    </recommendedName>
    <alternativeName>
        <fullName evidence="8">Pseudouridine-5'-monophosphatase</fullName>
    </alternativeName>
</protein>
<dbReference type="PANTHER" id="PTHR18901:SF38">
    <property type="entry name" value="PSEUDOURIDINE-5'-PHOSPHATASE"/>
    <property type="match status" value="1"/>
</dbReference>
<dbReference type="SFLD" id="SFLDS00003">
    <property type="entry name" value="Haloacid_Dehalogenase"/>
    <property type="match status" value="1"/>
</dbReference>
<dbReference type="HOGENOM" id="CLU_045011_13_0_1"/>
<dbReference type="InterPro" id="IPR006439">
    <property type="entry name" value="HAD-SF_hydro_IA"/>
</dbReference>
<dbReference type="AlphaFoldDB" id="A7SM45"/>
<dbReference type="NCBIfam" id="TIGR01509">
    <property type="entry name" value="HAD-SF-IA-v3"/>
    <property type="match status" value="1"/>
</dbReference>
<dbReference type="EMBL" id="DS469705">
    <property type="protein sequence ID" value="EDO35203.1"/>
    <property type="molecule type" value="Genomic_DNA"/>
</dbReference>
<dbReference type="SFLD" id="SFLDG01129">
    <property type="entry name" value="C1.5:_HAD__Beta-PGM__Phosphata"/>
    <property type="match status" value="1"/>
</dbReference>
<dbReference type="Gene3D" id="3.40.50.1000">
    <property type="entry name" value="HAD superfamily/HAD-like"/>
    <property type="match status" value="1"/>
</dbReference>
<name>A7SM45_NEMVE</name>
<evidence type="ECO:0000313" key="10">
    <source>
        <dbReference type="Proteomes" id="UP000001593"/>
    </source>
</evidence>
<evidence type="ECO:0000256" key="1">
    <source>
        <dbReference type="ARBA" id="ARBA00001946"/>
    </source>
</evidence>
<comment type="catalytic activity">
    <reaction evidence="6">
        <text>psi-UMP + H2O = pseudouridine + phosphate</text>
        <dbReference type="Rhea" id="RHEA:10944"/>
        <dbReference type="ChEBI" id="CHEBI:15377"/>
        <dbReference type="ChEBI" id="CHEBI:17802"/>
        <dbReference type="ChEBI" id="CHEBI:43474"/>
        <dbReference type="ChEBI" id="CHEBI:58380"/>
        <dbReference type="EC" id="3.1.3.96"/>
    </reaction>
</comment>
<accession>A7SM45</accession>
<dbReference type="PhylomeDB" id="A7SM45"/>
<evidence type="ECO:0000313" key="9">
    <source>
        <dbReference type="EMBL" id="EDO35203.1"/>
    </source>
</evidence>
<dbReference type="Pfam" id="PF13419">
    <property type="entry name" value="HAD_2"/>
    <property type="match status" value="1"/>
</dbReference>
<dbReference type="OrthoDB" id="40579at2759"/>
<dbReference type="InterPro" id="IPR041492">
    <property type="entry name" value="HAD_2"/>
</dbReference>
<keyword evidence="4" id="KW-0378">Hydrolase</keyword>
<dbReference type="eggNOG" id="KOG2914">
    <property type="taxonomic scope" value="Eukaryota"/>
</dbReference>
<dbReference type="InParanoid" id="A7SM45"/>
<evidence type="ECO:0000256" key="6">
    <source>
        <dbReference type="ARBA" id="ARBA00052504"/>
    </source>
</evidence>
<dbReference type="STRING" id="45351.A7SM45"/>
<dbReference type="CDD" id="cd07529">
    <property type="entry name" value="HAD_AtGPP-like"/>
    <property type="match status" value="1"/>
</dbReference>
<dbReference type="InterPro" id="IPR023214">
    <property type="entry name" value="HAD_sf"/>
</dbReference>
<dbReference type="SFLD" id="SFLDG01135">
    <property type="entry name" value="C1.5.6:_HAD__Beta-PGM__Phospha"/>
    <property type="match status" value="1"/>
</dbReference>
<evidence type="ECO:0000256" key="2">
    <source>
        <dbReference type="ARBA" id="ARBA00006171"/>
    </source>
</evidence>
<evidence type="ECO:0000256" key="8">
    <source>
        <dbReference type="ARBA" id="ARBA00083904"/>
    </source>
</evidence>
<dbReference type="EC" id="3.1.3.96" evidence="7"/>
<keyword evidence="10" id="KW-1185">Reference proteome</keyword>
<dbReference type="FunFam" id="3.40.50.1000:FF:000055">
    <property type="entry name" value="Haloacid dehalogenase-like hydrolase family protein"/>
    <property type="match status" value="1"/>
</dbReference>
<keyword evidence="3" id="KW-0479">Metal-binding</keyword>
<dbReference type="OMA" id="IWCPHPG"/>
<gene>
    <name evidence="9" type="ORF">NEMVEDRAFT_v1g191239</name>
</gene>
<dbReference type="Proteomes" id="UP000001593">
    <property type="component" value="Unassembled WGS sequence"/>
</dbReference>
<dbReference type="InterPro" id="IPR036412">
    <property type="entry name" value="HAD-like_sf"/>
</dbReference>
<dbReference type="SUPFAM" id="SSF56784">
    <property type="entry name" value="HAD-like"/>
    <property type="match status" value="1"/>
</dbReference>
<dbReference type="Gene3D" id="1.10.150.240">
    <property type="entry name" value="Putative phosphatase, domain 2"/>
    <property type="match status" value="1"/>
</dbReference>
<dbReference type="FunFam" id="1.10.150.240:FF:000001">
    <property type="entry name" value="Haloacid dehalogenase-like hydrolase domain"/>
    <property type="match status" value="1"/>
</dbReference>
<dbReference type="InterPro" id="IPR023198">
    <property type="entry name" value="PGP-like_dom2"/>
</dbReference>
<comment type="cofactor">
    <cofactor evidence="1">
        <name>Mg(2+)</name>
        <dbReference type="ChEBI" id="CHEBI:18420"/>
    </cofactor>
</comment>
<organism evidence="9 10">
    <name type="scientific">Nematostella vectensis</name>
    <name type="common">Starlet sea anemone</name>
    <dbReference type="NCBI Taxonomy" id="45351"/>
    <lineage>
        <taxon>Eukaryota</taxon>
        <taxon>Metazoa</taxon>
        <taxon>Cnidaria</taxon>
        <taxon>Anthozoa</taxon>
        <taxon>Hexacorallia</taxon>
        <taxon>Actiniaria</taxon>
        <taxon>Edwardsiidae</taxon>
        <taxon>Nematostella</taxon>
    </lineage>
</organism>
<evidence type="ECO:0000256" key="3">
    <source>
        <dbReference type="ARBA" id="ARBA00022723"/>
    </source>
</evidence>
<evidence type="ECO:0000256" key="5">
    <source>
        <dbReference type="ARBA" id="ARBA00022842"/>
    </source>
</evidence>
<dbReference type="GO" id="GO:1990738">
    <property type="term" value="F:pseudouridine 5'-phosphatase activity"/>
    <property type="evidence" value="ECO:0007669"/>
    <property type="project" value="UniProtKB-EC"/>
</dbReference>
<proteinExistence type="inferred from homology"/>
<dbReference type="KEGG" id="nve:5506623"/>
<dbReference type="GO" id="GO:0046872">
    <property type="term" value="F:metal ion binding"/>
    <property type="evidence" value="ECO:0007669"/>
    <property type="project" value="UniProtKB-KW"/>
</dbReference>
<keyword evidence="5" id="KW-0460">Magnesium</keyword>
<evidence type="ECO:0000256" key="4">
    <source>
        <dbReference type="ARBA" id="ARBA00022801"/>
    </source>
</evidence>
<dbReference type="GO" id="GO:0016791">
    <property type="term" value="F:phosphatase activity"/>
    <property type="evidence" value="ECO:0000318"/>
    <property type="project" value="GO_Central"/>
</dbReference>
<evidence type="ECO:0000256" key="7">
    <source>
        <dbReference type="ARBA" id="ARBA00066578"/>
    </source>
</evidence>
<comment type="similarity">
    <text evidence="2">Belongs to the HAD-like hydrolase superfamily. CbbY/CbbZ/Gph/YieH family.</text>
</comment>
<dbReference type="InterPro" id="IPR045228">
    <property type="entry name" value="Gpp1/Gpp2-like"/>
</dbReference>